<reference evidence="1 2" key="1">
    <citation type="journal article" date="2015" name="Int. J. Syst. Evol. Microbiol.">
        <title>Nitrosospira lacus sp. nov., a psychrotolerant, ammonia-oxidizing bacterium from sandy lake sediment.</title>
        <authorList>
            <person name="Urakawa H."/>
            <person name="Garcia J.C."/>
            <person name="Nielsen J.L."/>
            <person name="Le V.Q."/>
            <person name="Kozlowski J.A."/>
            <person name="Stein L.Y."/>
            <person name="Lim C.K."/>
            <person name="Pommerening-Roser A."/>
            <person name="Martens-Habbena W."/>
            <person name="Stahl D.A."/>
            <person name="Klotz M.G."/>
        </authorList>
    </citation>
    <scope>NUCLEOTIDE SEQUENCE [LARGE SCALE GENOMIC DNA]</scope>
    <source>
        <strain evidence="1 2">APG3</strain>
    </source>
</reference>
<keyword evidence="2" id="KW-1185">Reference proteome</keyword>
<name>A0A1W6SP82_9PROT</name>
<proteinExistence type="predicted"/>
<dbReference type="Proteomes" id="UP000012179">
    <property type="component" value="Chromosome"/>
</dbReference>
<accession>A0A1W6SP82</accession>
<dbReference type="EMBL" id="CP021106">
    <property type="protein sequence ID" value="ARO87620.1"/>
    <property type="molecule type" value="Genomic_DNA"/>
</dbReference>
<dbReference type="AlphaFoldDB" id="A0A1W6SP82"/>
<evidence type="ECO:0000313" key="2">
    <source>
        <dbReference type="Proteomes" id="UP000012179"/>
    </source>
</evidence>
<protein>
    <submittedName>
        <fullName evidence="1">Uncharacterized protein</fullName>
    </submittedName>
</protein>
<organism evidence="1 2">
    <name type="scientific">Nitrosospira lacus</name>
    <dbReference type="NCBI Taxonomy" id="1288494"/>
    <lineage>
        <taxon>Bacteria</taxon>
        <taxon>Pseudomonadati</taxon>
        <taxon>Pseudomonadota</taxon>
        <taxon>Betaproteobacteria</taxon>
        <taxon>Nitrosomonadales</taxon>
        <taxon>Nitrosomonadaceae</taxon>
        <taxon>Nitrosospira</taxon>
    </lineage>
</organism>
<evidence type="ECO:0000313" key="1">
    <source>
        <dbReference type="EMBL" id="ARO87620.1"/>
    </source>
</evidence>
<dbReference type="KEGG" id="nlc:EBAPG3_007450"/>
<gene>
    <name evidence="1" type="ORF">EBAPG3_007450</name>
</gene>
<sequence length="64" mass="7137">MIPNRLLGRSYFIYQWGSGGAALPQPYLLMWHRHPAAGVVHFPDAPDSGGGMILRIFLGVARFR</sequence>